<dbReference type="InterPro" id="IPR012341">
    <property type="entry name" value="6hp_glycosidase-like_sf"/>
</dbReference>
<dbReference type="Pfam" id="PF17390">
    <property type="entry name" value="Bac_rhamnosid_C"/>
    <property type="match status" value="1"/>
</dbReference>
<dbReference type="Gene3D" id="2.60.420.10">
    <property type="entry name" value="Maltose phosphorylase, domain 3"/>
    <property type="match status" value="1"/>
</dbReference>
<feature type="domain" description="Alpha-L-rhamnosidase C-terminal" evidence="3">
    <location>
        <begin position="572"/>
        <end position="637"/>
    </location>
</feature>
<reference evidence="4" key="1">
    <citation type="journal article" date="2020" name="Stud. Mycol.">
        <title>101 Dothideomycetes genomes: a test case for predicting lifestyles and emergence of pathogens.</title>
        <authorList>
            <person name="Haridas S."/>
            <person name="Albert R."/>
            <person name="Binder M."/>
            <person name="Bloem J."/>
            <person name="Labutti K."/>
            <person name="Salamov A."/>
            <person name="Andreopoulos B."/>
            <person name="Baker S."/>
            <person name="Barry K."/>
            <person name="Bills G."/>
            <person name="Bluhm B."/>
            <person name="Cannon C."/>
            <person name="Castanera R."/>
            <person name="Culley D."/>
            <person name="Daum C."/>
            <person name="Ezra D."/>
            <person name="Gonzalez J."/>
            <person name="Henrissat B."/>
            <person name="Kuo A."/>
            <person name="Liang C."/>
            <person name="Lipzen A."/>
            <person name="Lutzoni F."/>
            <person name="Magnuson J."/>
            <person name="Mondo S."/>
            <person name="Nolan M."/>
            <person name="Ohm R."/>
            <person name="Pangilinan J."/>
            <person name="Park H.-J."/>
            <person name="Ramirez L."/>
            <person name="Alfaro M."/>
            <person name="Sun H."/>
            <person name="Tritt A."/>
            <person name="Yoshinaga Y."/>
            <person name="Zwiers L.-H."/>
            <person name="Turgeon B."/>
            <person name="Goodwin S."/>
            <person name="Spatafora J."/>
            <person name="Crous P."/>
            <person name="Grigoriev I."/>
        </authorList>
    </citation>
    <scope>NUCLEOTIDE SEQUENCE</scope>
    <source>
        <strain evidence="4">CBS 125425</strain>
    </source>
</reference>
<dbReference type="Gene3D" id="1.50.10.10">
    <property type="match status" value="1"/>
</dbReference>
<dbReference type="AlphaFoldDB" id="A0A9P4R0E4"/>
<evidence type="ECO:0000256" key="1">
    <source>
        <dbReference type="SAM" id="SignalP"/>
    </source>
</evidence>
<dbReference type="InterPro" id="IPR008928">
    <property type="entry name" value="6-hairpin_glycosidase_sf"/>
</dbReference>
<keyword evidence="4" id="KW-0378">Hydrolase</keyword>
<protein>
    <submittedName>
        <fullName evidence="4">Six-hairpin glycosidase</fullName>
    </submittedName>
</protein>
<dbReference type="EMBL" id="ML996148">
    <property type="protein sequence ID" value="KAF2734419.1"/>
    <property type="molecule type" value="Genomic_DNA"/>
</dbReference>
<evidence type="ECO:0000313" key="5">
    <source>
        <dbReference type="Proteomes" id="UP000799444"/>
    </source>
</evidence>
<evidence type="ECO:0000313" key="4">
    <source>
        <dbReference type="EMBL" id="KAF2734419.1"/>
    </source>
</evidence>
<dbReference type="OrthoDB" id="10036721at2759"/>
<dbReference type="GO" id="GO:0005975">
    <property type="term" value="P:carbohydrate metabolic process"/>
    <property type="evidence" value="ECO:0007669"/>
    <property type="project" value="InterPro"/>
</dbReference>
<keyword evidence="4" id="KW-0326">Glycosidase</keyword>
<dbReference type="FunFam" id="1.50.10.10:FF:000052">
    <property type="entry name" value="Alpha-L-rhamnosidase B, putative"/>
    <property type="match status" value="1"/>
</dbReference>
<dbReference type="InterPro" id="IPR035398">
    <property type="entry name" value="Bac_rhamnosid_C"/>
</dbReference>
<dbReference type="PANTHER" id="PTHR34987">
    <property type="entry name" value="C, PUTATIVE (AFU_ORTHOLOGUE AFUA_3G02880)-RELATED"/>
    <property type="match status" value="1"/>
</dbReference>
<organism evidence="4 5">
    <name type="scientific">Polyplosphaeria fusca</name>
    <dbReference type="NCBI Taxonomy" id="682080"/>
    <lineage>
        <taxon>Eukaryota</taxon>
        <taxon>Fungi</taxon>
        <taxon>Dikarya</taxon>
        <taxon>Ascomycota</taxon>
        <taxon>Pezizomycotina</taxon>
        <taxon>Dothideomycetes</taxon>
        <taxon>Pleosporomycetidae</taxon>
        <taxon>Pleosporales</taxon>
        <taxon>Tetraplosphaeriaceae</taxon>
        <taxon>Polyplosphaeria</taxon>
    </lineage>
</organism>
<dbReference type="Proteomes" id="UP000799444">
    <property type="component" value="Unassembled WGS sequence"/>
</dbReference>
<sequence length="675" mass="73590">MTMFLLIGLLLFLNSTVAAPCWRHTSCSWPTDVAFPGPWDNNIYAPQSRTIGPKSAFILKDKTPVEGVATLSGNGSAVVFDFGIEVGGIVSVQYAASGAGSLGIAFTEAKTWIGEWSDSSNGKFAGRDGALYANISRSGNGTYTMPDKSLRGGFRYMTVFLITTGNVSVALQHVSLELSFQPTWSNLRAYQGYFHCSDELLNTIWYAGAYTLQTNAVPVNTGRWVPMLANGWANNGTLGPGDTIIVDGAKRDRAVWPGDMGIAVPSSFVSIGDLDSVRNALQVMYDYQNKDGSFPEAGPPLLQQNSDTYHMWTMIGTYNYMLYTDDGPFVRKNWTKYLKAMSYIYGKVGPSGLLNQTGIRDWARWQTGSNNSEAQMVLYRTLVTGASLANWINDTTGFSSTWLARANALSIAVNDHCFDHDYGAFRDNATATTLHPQDANSMAVLFGLVNVTDARARTISTVLTENWSPIGAVAPELPGNISPFISSFEIQAHLTIGEANRALDLIRRCWGWYQNHPNGTGSTVIEGYLVNGTFGYRSSRGYGYDASYVSHAHGWSSGPTSALTEYILGLMVTAPAGREWSLSPQFADLEYAEGGFVTRLGKFQAGWRKERDGYQITVKTPGNTSGVLALPILEAGKEPIVEVNGKVVEEDAMSLDRGRLMLDLNGGEYTVRVQQ</sequence>
<keyword evidence="1" id="KW-0732">Signal</keyword>
<evidence type="ECO:0000259" key="2">
    <source>
        <dbReference type="Pfam" id="PF17389"/>
    </source>
</evidence>
<gene>
    <name evidence="4" type="ORF">EJ04DRAFT_493556</name>
</gene>
<name>A0A9P4R0E4_9PLEO</name>
<dbReference type="InterPro" id="IPR035396">
    <property type="entry name" value="Bac_rhamnosid6H"/>
</dbReference>
<dbReference type="SUPFAM" id="SSF48208">
    <property type="entry name" value="Six-hairpin glycosidases"/>
    <property type="match status" value="1"/>
</dbReference>
<keyword evidence="5" id="KW-1185">Reference proteome</keyword>
<feature type="domain" description="Alpha-L-rhamnosidase six-hairpin glycosidase" evidence="2">
    <location>
        <begin position="244"/>
        <end position="460"/>
    </location>
</feature>
<evidence type="ECO:0000259" key="3">
    <source>
        <dbReference type="Pfam" id="PF17390"/>
    </source>
</evidence>
<dbReference type="GO" id="GO:0016798">
    <property type="term" value="F:hydrolase activity, acting on glycosyl bonds"/>
    <property type="evidence" value="ECO:0007669"/>
    <property type="project" value="UniProtKB-KW"/>
</dbReference>
<proteinExistence type="predicted"/>
<feature type="chain" id="PRO_5040123249" evidence="1">
    <location>
        <begin position="19"/>
        <end position="675"/>
    </location>
</feature>
<dbReference type="PANTHER" id="PTHR34987:SF5">
    <property type="entry name" value="ALPHA-RHAMNOSIDASE"/>
    <property type="match status" value="1"/>
</dbReference>
<accession>A0A9P4R0E4</accession>
<dbReference type="Pfam" id="PF17389">
    <property type="entry name" value="Bac_rhamnosid6H"/>
    <property type="match status" value="1"/>
</dbReference>
<feature type="signal peptide" evidence="1">
    <location>
        <begin position="1"/>
        <end position="18"/>
    </location>
</feature>
<comment type="caution">
    <text evidence="4">The sequence shown here is derived from an EMBL/GenBank/DDBJ whole genome shotgun (WGS) entry which is preliminary data.</text>
</comment>